<gene>
    <name evidence="1" type="ORF">H8S34_07720</name>
</gene>
<protein>
    <submittedName>
        <fullName evidence="1">XRE family transcriptional regulator</fullName>
    </submittedName>
</protein>
<dbReference type="EMBL" id="JACOPR010000004">
    <property type="protein sequence ID" value="MBC5730722.1"/>
    <property type="molecule type" value="Genomic_DNA"/>
</dbReference>
<name>A0ABR7HT89_9FIRM</name>
<proteinExistence type="predicted"/>
<reference evidence="1 2" key="1">
    <citation type="submission" date="2020-08" db="EMBL/GenBank/DDBJ databases">
        <title>Genome public.</title>
        <authorList>
            <person name="Liu C."/>
            <person name="Sun Q."/>
        </authorList>
    </citation>
    <scope>NUCLEOTIDE SEQUENCE [LARGE SCALE GENOMIC DNA]</scope>
    <source>
        <strain evidence="1 2">New-38</strain>
    </source>
</reference>
<sequence length="175" mass="20356">MARVSTKENKNIYHKTREELHLTREAASELLESLAPERIEKIENERCLPHPDEVLVMADKYKQPSLCNYYCANQCPIGQQYVPEVKIKDLSQIVLEMLASLNSMNKRKERLIEITADGMISEDELTDFIFIQKELERISITVETLQLWAERMLATGAIDARQYHACKERLETEEN</sequence>
<dbReference type="Proteomes" id="UP000660021">
    <property type="component" value="Unassembled WGS sequence"/>
</dbReference>
<accession>A0ABR7HT89</accession>
<keyword evidence="2" id="KW-1185">Reference proteome</keyword>
<organism evidence="1 2">
    <name type="scientific">Pseudoflavonifractor hominis</name>
    <dbReference type="NCBI Taxonomy" id="2763059"/>
    <lineage>
        <taxon>Bacteria</taxon>
        <taxon>Bacillati</taxon>
        <taxon>Bacillota</taxon>
        <taxon>Clostridia</taxon>
        <taxon>Eubacteriales</taxon>
        <taxon>Oscillospiraceae</taxon>
        <taxon>Pseudoflavonifractor</taxon>
    </lineage>
</organism>
<dbReference type="RefSeq" id="WP_186963593.1">
    <property type="nucleotide sequence ID" value="NZ_JACOPR010000004.1"/>
</dbReference>
<comment type="caution">
    <text evidence="1">The sequence shown here is derived from an EMBL/GenBank/DDBJ whole genome shotgun (WGS) entry which is preliminary data.</text>
</comment>
<evidence type="ECO:0000313" key="1">
    <source>
        <dbReference type="EMBL" id="MBC5730722.1"/>
    </source>
</evidence>
<evidence type="ECO:0000313" key="2">
    <source>
        <dbReference type="Proteomes" id="UP000660021"/>
    </source>
</evidence>